<comment type="subcellular location">
    <subcellularLocation>
        <location evidence="1">Nucleus</location>
    </subcellularLocation>
</comment>
<evidence type="ECO:0000256" key="4">
    <source>
        <dbReference type="ARBA" id="ARBA00022491"/>
    </source>
</evidence>
<evidence type="ECO:0000256" key="5">
    <source>
        <dbReference type="ARBA" id="ARBA00022801"/>
    </source>
</evidence>
<dbReference type="GO" id="GO:0040029">
    <property type="term" value="P:epigenetic regulation of gene expression"/>
    <property type="evidence" value="ECO:0000318"/>
    <property type="project" value="GO_Central"/>
</dbReference>
<accession>A0A8R1YCR1</accession>
<evidence type="ECO:0000256" key="1">
    <source>
        <dbReference type="ARBA" id="ARBA00004123"/>
    </source>
</evidence>
<comment type="catalytic activity">
    <reaction evidence="10">
        <text>N(6)-acetyl-L-lysyl-[histone] + H2O = L-lysyl-[histone] + acetate</text>
        <dbReference type="Rhea" id="RHEA:58196"/>
        <dbReference type="Rhea" id="RHEA-COMP:9845"/>
        <dbReference type="Rhea" id="RHEA-COMP:11338"/>
        <dbReference type="ChEBI" id="CHEBI:15377"/>
        <dbReference type="ChEBI" id="CHEBI:29969"/>
        <dbReference type="ChEBI" id="CHEBI:30089"/>
        <dbReference type="ChEBI" id="CHEBI:61930"/>
        <dbReference type="EC" id="3.5.1.98"/>
    </reaction>
</comment>
<dbReference type="AlphaFoldDB" id="A0A2A6BZF1"/>
<evidence type="ECO:0000256" key="3">
    <source>
        <dbReference type="ARBA" id="ARBA00012111"/>
    </source>
</evidence>
<dbReference type="GO" id="GO:0000118">
    <property type="term" value="C:histone deacetylase complex"/>
    <property type="evidence" value="ECO:0000318"/>
    <property type="project" value="GO_Central"/>
</dbReference>
<dbReference type="InterPro" id="IPR023696">
    <property type="entry name" value="Ureohydrolase_dom_sf"/>
</dbReference>
<sequence length="403" mass="45814">MRLFNEVDQRQFYCQRGGQLLCAPNDMEGSFFPYHEDVEKDELMWSCVESNLFPSISMAQCSLVFHPEYDISFFGLEKYHPFDAGKWGNVYRLLEEWGLVSPSTVVHPEEATRRDLLIAHTTRYLNSLYSPCVCARIFEMSFLYVMPYYFTNKYLLRKMRLHVGGTVAACRLALERNWAINLGGGFHHASANAGGGFCVYADITLAVRMLLTLNLVKRVVILDVDAHQGNGYERDFIGDSRVFILDMFNPKIYPRDSKAEEAISRMVHVDADTPTDRYLEMLDSNLETVLGEFEADLIVYNAGTDSLEGDPLGRLQLTPECIIKRDELVFQAARDNATPIAMLTSGGYQRSNAQVIAESIRNLHTRGLIQLKAAPPPSPRPHHHHHQHNHQQRQQPAPPNPAR</sequence>
<evidence type="ECO:0000256" key="10">
    <source>
        <dbReference type="ARBA" id="ARBA00048287"/>
    </source>
</evidence>
<dbReference type="FunFam" id="3.40.800.20:FF:000009">
    <property type="entry name" value="Histone deacetylase 11"/>
    <property type="match status" value="1"/>
</dbReference>
<keyword evidence="9" id="KW-0539">Nucleus</keyword>
<reference evidence="17" key="1">
    <citation type="journal article" date="2008" name="Nat. Genet.">
        <title>The Pristionchus pacificus genome provides a unique perspective on nematode lifestyle and parasitism.</title>
        <authorList>
            <person name="Dieterich C."/>
            <person name="Clifton S.W."/>
            <person name="Schuster L.N."/>
            <person name="Chinwalla A."/>
            <person name="Delehaunty K."/>
            <person name="Dinkelacker I."/>
            <person name="Fulton L."/>
            <person name="Fulton R."/>
            <person name="Godfrey J."/>
            <person name="Minx P."/>
            <person name="Mitreva M."/>
            <person name="Roeseler W."/>
            <person name="Tian H."/>
            <person name="Witte H."/>
            <person name="Yang S.P."/>
            <person name="Wilson R.K."/>
            <person name="Sommer R.J."/>
        </authorList>
    </citation>
    <scope>NUCLEOTIDE SEQUENCE [LARGE SCALE GENOMIC DNA]</scope>
    <source>
        <strain evidence="17">PS312</strain>
    </source>
</reference>
<keyword evidence="8" id="KW-0804">Transcription</keyword>
<feature type="compositionally biased region" description="Basic residues" evidence="14">
    <location>
        <begin position="380"/>
        <end position="391"/>
    </location>
</feature>
<dbReference type="PRINTS" id="PR01270">
    <property type="entry name" value="HDASUPER"/>
</dbReference>
<evidence type="ECO:0000256" key="13">
    <source>
        <dbReference type="ARBA" id="ARBA00072450"/>
    </source>
</evidence>
<protein>
    <recommendedName>
        <fullName evidence="13">Histone deacetylase 11</fullName>
        <ecNumber evidence="3">3.5.1.98</ecNumber>
    </recommendedName>
</protein>
<dbReference type="InterPro" id="IPR000286">
    <property type="entry name" value="HDACs"/>
</dbReference>
<dbReference type="OrthoDB" id="5825461at2759"/>
<feature type="domain" description="Histone deacetylase" evidence="15">
    <location>
        <begin position="80"/>
        <end position="359"/>
    </location>
</feature>
<evidence type="ECO:0000256" key="14">
    <source>
        <dbReference type="SAM" id="MobiDB-lite"/>
    </source>
</evidence>
<dbReference type="InterPro" id="IPR023801">
    <property type="entry name" value="His_deacetylse_dom"/>
</dbReference>
<dbReference type="Proteomes" id="UP000005239">
    <property type="component" value="Unassembled WGS sequence"/>
</dbReference>
<proteinExistence type="inferred from homology"/>
<evidence type="ECO:0000313" key="17">
    <source>
        <dbReference type="Proteomes" id="UP000005239"/>
    </source>
</evidence>
<evidence type="ECO:0000256" key="2">
    <source>
        <dbReference type="ARBA" id="ARBA00005947"/>
    </source>
</evidence>
<comment type="similarity">
    <text evidence="2">Belongs to the histone deacetylase family.</text>
</comment>
<dbReference type="SUPFAM" id="SSF52768">
    <property type="entry name" value="Arginase/deacetylase"/>
    <property type="match status" value="1"/>
</dbReference>
<dbReference type="PANTHER" id="PTHR10625:SF23">
    <property type="entry name" value="HISTONE DEACETYLASE 11"/>
    <property type="match status" value="1"/>
</dbReference>
<evidence type="ECO:0000256" key="11">
    <source>
        <dbReference type="ARBA" id="ARBA00059784"/>
    </source>
</evidence>
<organism evidence="16 17">
    <name type="scientific">Pristionchus pacificus</name>
    <name type="common">Parasitic nematode worm</name>
    <dbReference type="NCBI Taxonomy" id="54126"/>
    <lineage>
        <taxon>Eukaryota</taxon>
        <taxon>Metazoa</taxon>
        <taxon>Ecdysozoa</taxon>
        <taxon>Nematoda</taxon>
        <taxon>Chromadorea</taxon>
        <taxon>Rhabditida</taxon>
        <taxon>Rhabditina</taxon>
        <taxon>Diplogasteromorpha</taxon>
        <taxon>Diplogasteroidea</taxon>
        <taxon>Neodiplogasteridae</taxon>
        <taxon>Pristionchus</taxon>
    </lineage>
</organism>
<feature type="region of interest" description="Disordered" evidence="14">
    <location>
        <begin position="371"/>
        <end position="403"/>
    </location>
</feature>
<dbReference type="EC" id="3.5.1.98" evidence="3"/>
<keyword evidence="17" id="KW-1185">Reference proteome</keyword>
<dbReference type="GO" id="GO:0004407">
    <property type="term" value="F:histone deacetylase activity"/>
    <property type="evidence" value="ECO:0000318"/>
    <property type="project" value="GO_Central"/>
</dbReference>
<evidence type="ECO:0000256" key="8">
    <source>
        <dbReference type="ARBA" id="ARBA00023163"/>
    </source>
</evidence>
<name>A0A2A6BZF1_PRIPA</name>
<evidence type="ECO:0000256" key="9">
    <source>
        <dbReference type="ARBA" id="ARBA00023242"/>
    </source>
</evidence>
<evidence type="ECO:0000256" key="6">
    <source>
        <dbReference type="ARBA" id="ARBA00022853"/>
    </source>
</evidence>
<keyword evidence="7" id="KW-0805">Transcription regulation</keyword>
<reference evidence="16" key="2">
    <citation type="submission" date="2022-06" db="UniProtKB">
        <authorList>
            <consortium name="EnsemblMetazoa"/>
        </authorList>
    </citation>
    <scope>IDENTIFICATION</scope>
    <source>
        <strain evidence="16">PS312</strain>
    </source>
</reference>
<dbReference type="PANTHER" id="PTHR10625">
    <property type="entry name" value="HISTONE DEACETYLASE HDAC1-RELATED"/>
    <property type="match status" value="1"/>
</dbReference>
<accession>A0A2A6BZF1</accession>
<gene>
    <name evidence="16" type="primary">WBGene00093542</name>
</gene>
<keyword evidence="4" id="KW-0678">Repressor</keyword>
<comment type="function">
    <text evidence="11">Responsible for the deacetylation of lysine residues on the N-terminal part of the core histones (H2A, H2B, H3 and H4). Histone deacetylation gives a tag for epigenetic repression and plays an important role in transcriptional regulation, cell cycle progression and developmental events. Histone deacetylases act via the formation of large multiprotein complexes.</text>
</comment>
<dbReference type="InterPro" id="IPR044150">
    <property type="entry name" value="HDAC_classIV"/>
</dbReference>
<dbReference type="Gene3D" id="3.40.800.20">
    <property type="entry name" value="Histone deacetylase domain"/>
    <property type="match status" value="1"/>
</dbReference>
<dbReference type="Pfam" id="PF00850">
    <property type="entry name" value="Hist_deacetyl"/>
    <property type="match status" value="1"/>
</dbReference>
<keyword evidence="6" id="KW-0156">Chromatin regulator</keyword>
<evidence type="ECO:0000313" key="16">
    <source>
        <dbReference type="EnsemblMetazoa" id="PPA03988.1"/>
    </source>
</evidence>
<comment type="subunit">
    <text evidence="12">Interacts with HDAC6.</text>
</comment>
<dbReference type="InterPro" id="IPR037138">
    <property type="entry name" value="His_deacetylse_dom_sf"/>
</dbReference>
<evidence type="ECO:0000259" key="15">
    <source>
        <dbReference type="Pfam" id="PF00850"/>
    </source>
</evidence>
<keyword evidence="5" id="KW-0378">Hydrolase</keyword>
<evidence type="ECO:0000256" key="7">
    <source>
        <dbReference type="ARBA" id="ARBA00023015"/>
    </source>
</evidence>
<dbReference type="GO" id="GO:0141221">
    <property type="term" value="F:histone deacetylase activity, hydrolytic mechanism"/>
    <property type="evidence" value="ECO:0007669"/>
    <property type="project" value="UniProtKB-EC"/>
</dbReference>
<dbReference type="CDD" id="cd09993">
    <property type="entry name" value="HDAC_classIV"/>
    <property type="match status" value="1"/>
</dbReference>
<dbReference type="EnsemblMetazoa" id="PPA03988.1">
    <property type="protein sequence ID" value="PPA03988.1"/>
    <property type="gene ID" value="WBGene00093542"/>
</dbReference>
<evidence type="ECO:0000256" key="12">
    <source>
        <dbReference type="ARBA" id="ARBA00065154"/>
    </source>
</evidence>